<gene>
    <name evidence="1" type="ORF">B0I35DRAFT_477390</name>
</gene>
<protein>
    <submittedName>
        <fullName evidence="1">Uncharacterized protein</fullName>
    </submittedName>
</protein>
<name>A0A8K0SPU6_9HYPO</name>
<reference evidence="1" key="1">
    <citation type="journal article" date="2021" name="Nat. Commun.">
        <title>Genetic determinants of endophytism in the Arabidopsis root mycobiome.</title>
        <authorList>
            <person name="Mesny F."/>
            <person name="Miyauchi S."/>
            <person name="Thiergart T."/>
            <person name="Pickel B."/>
            <person name="Atanasova L."/>
            <person name="Karlsson M."/>
            <person name="Huettel B."/>
            <person name="Barry K.W."/>
            <person name="Haridas S."/>
            <person name="Chen C."/>
            <person name="Bauer D."/>
            <person name="Andreopoulos W."/>
            <person name="Pangilinan J."/>
            <person name="LaButti K."/>
            <person name="Riley R."/>
            <person name="Lipzen A."/>
            <person name="Clum A."/>
            <person name="Drula E."/>
            <person name="Henrissat B."/>
            <person name="Kohler A."/>
            <person name="Grigoriev I.V."/>
            <person name="Martin F.M."/>
            <person name="Hacquard S."/>
        </authorList>
    </citation>
    <scope>NUCLEOTIDE SEQUENCE</scope>
    <source>
        <strain evidence="1">MPI-CAGE-CH-0235</strain>
    </source>
</reference>
<sequence>MLDKLIPTLLLLGSARSNPLGLSAIHPPGASRADIATLAYAPGDVARRGGFPSPPVCLEGQRDGDWSPDPHTFFFPHVGGRGNSWDLCLGGDKCSPHDAAGRAIFDFGERDLVVELLNYRGHGFEDIKLWIQTNSPPHVGSPHYNKHTGHCRPVHHPGPHHHGPSGPLKCYIPYHELIREGPHTSICPINDKGSWIFYIQIEAVIKTHHGPQKVYSRGLNDDICWFSISYACSKCYHHHWPKPPVEETCLGVESIIYGTSAFHAHALWQLADHSHPRTCRGHDGYYHRIPRRALEGSVLGVIELDRNVYGDFRIELERAGPDFDLLIEVDVHDEGRKFVLTEVAVFVDCTGGVDHRGGRNICIPETWQHIHAEVAGFRDQTIRIRDEFRCRSDYFIAIVVKVCEIKGHGHGRPDCHYKRI</sequence>
<dbReference type="OrthoDB" id="5119629at2759"/>
<dbReference type="EMBL" id="JAGPNK010000005">
    <property type="protein sequence ID" value="KAH7320847.1"/>
    <property type="molecule type" value="Genomic_DNA"/>
</dbReference>
<comment type="caution">
    <text evidence="1">The sequence shown here is derived from an EMBL/GenBank/DDBJ whole genome shotgun (WGS) entry which is preliminary data.</text>
</comment>
<dbReference type="Proteomes" id="UP000813444">
    <property type="component" value="Unassembled WGS sequence"/>
</dbReference>
<keyword evidence="2" id="KW-1185">Reference proteome</keyword>
<evidence type="ECO:0000313" key="2">
    <source>
        <dbReference type="Proteomes" id="UP000813444"/>
    </source>
</evidence>
<dbReference type="AlphaFoldDB" id="A0A8K0SPU6"/>
<accession>A0A8K0SPU6</accession>
<evidence type="ECO:0000313" key="1">
    <source>
        <dbReference type="EMBL" id="KAH7320847.1"/>
    </source>
</evidence>
<organism evidence="1 2">
    <name type="scientific">Stachybotrys elegans</name>
    <dbReference type="NCBI Taxonomy" id="80388"/>
    <lineage>
        <taxon>Eukaryota</taxon>
        <taxon>Fungi</taxon>
        <taxon>Dikarya</taxon>
        <taxon>Ascomycota</taxon>
        <taxon>Pezizomycotina</taxon>
        <taxon>Sordariomycetes</taxon>
        <taxon>Hypocreomycetidae</taxon>
        <taxon>Hypocreales</taxon>
        <taxon>Stachybotryaceae</taxon>
        <taxon>Stachybotrys</taxon>
    </lineage>
</organism>
<proteinExistence type="predicted"/>